<accession>A0A1G5K670</accession>
<name>A0A1G5K670_9RHOB</name>
<reference evidence="2 3" key="1">
    <citation type="submission" date="2016-10" db="EMBL/GenBank/DDBJ databases">
        <authorList>
            <person name="de Groot N.N."/>
        </authorList>
    </citation>
    <scope>NUCLEOTIDE SEQUENCE [LARGE SCALE GENOMIC DNA]</scope>
    <source>
        <strain evidence="2 3">CGMCC 1.8925</strain>
    </source>
</reference>
<feature type="transmembrane region" description="Helical" evidence="1">
    <location>
        <begin position="43"/>
        <end position="60"/>
    </location>
</feature>
<keyword evidence="1" id="KW-1133">Transmembrane helix</keyword>
<keyword evidence="1" id="KW-0472">Membrane</keyword>
<dbReference type="Proteomes" id="UP000199502">
    <property type="component" value="Unassembled WGS sequence"/>
</dbReference>
<sequence length="71" mass="7583">MSNFFVRLCVGLGLALLILSILTGAFALDQNGFPILNSSNLSSRGWSLLFLGGLISVFTYDSKKAIVGRST</sequence>
<dbReference type="AlphaFoldDB" id="A0A1G5K670"/>
<organism evidence="2 3">
    <name type="scientific">Paracoccus tibetensis</name>
    <dbReference type="NCBI Taxonomy" id="336292"/>
    <lineage>
        <taxon>Bacteria</taxon>
        <taxon>Pseudomonadati</taxon>
        <taxon>Pseudomonadota</taxon>
        <taxon>Alphaproteobacteria</taxon>
        <taxon>Rhodobacterales</taxon>
        <taxon>Paracoccaceae</taxon>
        <taxon>Paracoccus</taxon>
    </lineage>
</organism>
<keyword evidence="3" id="KW-1185">Reference proteome</keyword>
<evidence type="ECO:0000256" key="1">
    <source>
        <dbReference type="SAM" id="Phobius"/>
    </source>
</evidence>
<proteinExistence type="predicted"/>
<evidence type="ECO:0000313" key="2">
    <source>
        <dbReference type="EMBL" id="SCY96086.1"/>
    </source>
</evidence>
<dbReference type="STRING" id="336292.SAMN05660710_03715"/>
<keyword evidence="1" id="KW-0812">Transmembrane</keyword>
<evidence type="ECO:0000313" key="3">
    <source>
        <dbReference type="Proteomes" id="UP000199502"/>
    </source>
</evidence>
<dbReference type="EMBL" id="FMVT01000023">
    <property type="protein sequence ID" value="SCY96086.1"/>
    <property type="molecule type" value="Genomic_DNA"/>
</dbReference>
<gene>
    <name evidence="2" type="ORF">SAMN05660710_03715</name>
</gene>
<protein>
    <submittedName>
        <fullName evidence="2">Uncharacterized protein</fullName>
    </submittedName>
</protein>